<keyword evidence="9 11" id="KW-0472">Membrane</keyword>
<feature type="region of interest" description="Disordered" evidence="10">
    <location>
        <begin position="266"/>
        <end position="292"/>
    </location>
</feature>
<evidence type="ECO:0000259" key="13">
    <source>
        <dbReference type="PROSITE" id="PS50056"/>
    </source>
</evidence>
<evidence type="ECO:0000256" key="4">
    <source>
        <dbReference type="ARBA" id="ARBA00013064"/>
    </source>
</evidence>
<evidence type="ECO:0000313" key="14">
    <source>
        <dbReference type="Proteomes" id="UP000694941"/>
    </source>
</evidence>
<dbReference type="Proteomes" id="UP000694941">
    <property type="component" value="Unplaced"/>
</dbReference>
<evidence type="ECO:0000256" key="3">
    <source>
        <dbReference type="ARBA" id="ARBA00009701"/>
    </source>
</evidence>
<evidence type="ECO:0000256" key="9">
    <source>
        <dbReference type="ARBA" id="ARBA00023136"/>
    </source>
</evidence>
<reference evidence="15" key="1">
    <citation type="submission" date="2025-08" db="UniProtKB">
        <authorList>
            <consortium name="RefSeq"/>
        </authorList>
    </citation>
    <scope>IDENTIFICATION</scope>
    <source>
        <tissue evidence="15">Muscle</tissue>
    </source>
</reference>
<dbReference type="PROSITE" id="PS50055">
    <property type="entry name" value="TYR_PHOSPHATASE_PTP"/>
    <property type="match status" value="1"/>
</dbReference>
<dbReference type="RefSeq" id="XP_022251371.1">
    <property type="nucleotide sequence ID" value="XM_022395663.1"/>
</dbReference>
<dbReference type="InterPro" id="IPR029021">
    <property type="entry name" value="Prot-tyrosine_phosphatase-like"/>
</dbReference>
<dbReference type="InterPro" id="IPR051985">
    <property type="entry name" value="NR_tyrosine_phosphatase"/>
</dbReference>
<evidence type="ECO:0000256" key="7">
    <source>
        <dbReference type="ARBA" id="ARBA00022824"/>
    </source>
</evidence>
<dbReference type="PANTHER" id="PTHR46047">
    <property type="entry name" value="TYROSINE-PROTEIN PHOSPHATASE NON-RECEPTOR TYPE 61F"/>
    <property type="match status" value="1"/>
</dbReference>
<keyword evidence="8" id="KW-0904">Protein phosphatase</keyword>
<name>A0ABM1T665_LIMPO</name>
<feature type="region of interest" description="Disordered" evidence="10">
    <location>
        <begin position="314"/>
        <end position="340"/>
    </location>
</feature>
<keyword evidence="7" id="KW-0256">Endoplasmic reticulum</keyword>
<evidence type="ECO:0000313" key="15">
    <source>
        <dbReference type="RefSeq" id="XP_022251371.1"/>
    </source>
</evidence>
<dbReference type="InterPro" id="IPR016130">
    <property type="entry name" value="Tyr_Pase_AS"/>
</dbReference>
<organism evidence="14 15">
    <name type="scientific">Limulus polyphemus</name>
    <name type="common">Atlantic horseshoe crab</name>
    <dbReference type="NCBI Taxonomy" id="6850"/>
    <lineage>
        <taxon>Eukaryota</taxon>
        <taxon>Metazoa</taxon>
        <taxon>Ecdysozoa</taxon>
        <taxon>Arthropoda</taxon>
        <taxon>Chelicerata</taxon>
        <taxon>Merostomata</taxon>
        <taxon>Xiphosura</taxon>
        <taxon>Limulidae</taxon>
        <taxon>Limulus</taxon>
    </lineage>
</organism>
<evidence type="ECO:0000256" key="2">
    <source>
        <dbReference type="ARBA" id="ARBA00004308"/>
    </source>
</evidence>
<feature type="domain" description="Tyrosine-protein phosphatase" evidence="12">
    <location>
        <begin position="1"/>
        <end position="248"/>
    </location>
</feature>
<dbReference type="Pfam" id="PF00102">
    <property type="entry name" value="Y_phosphatase"/>
    <property type="match status" value="1"/>
</dbReference>
<sequence>MEQNFYEIDSKNAWAETLQQIRSESGSYNFTYKDARKSENKNLNRYRDVSPYDHSRVRLTKGGEDYINASLVEVPAAKRAYILTQVKCHQYWPLGNEHDGEEEMILKEVNLKVSIHGEKEATDYIIRELLLTNLESYESRTVLHFHYTTWPDFGVPESPSAFLSFLLAVRDSGALNQNVGPVVVHCSAGIGRSGTFCLVDSCLVLIEERGNLDAVNVQEILLEMRKYRMGLIQTPDQLRFSYLAIIEGAKQVLARRKNISENVLSDHHQNSLDGQHEDEQVNTVSSNEPKGVKRKTEFLKKEVVKEVSESKINQGVSENDWDETEPLPLIPQNKPSSDTLEERKLSYISERTVSSLTSLDTANQEPKNTEFAEEDETITNNTVSIANLSSATEKNVNDSEIRKRKRKERIDKTAETVQKMRQKLQDSESWERHKLLLKKCSIGAVLLLGMGYLVYRYYVQG</sequence>
<evidence type="ECO:0000256" key="1">
    <source>
        <dbReference type="ARBA" id="ARBA00004240"/>
    </source>
</evidence>
<dbReference type="InterPro" id="IPR000242">
    <property type="entry name" value="PTP_cat"/>
</dbReference>
<comment type="similarity">
    <text evidence="3">Belongs to the protein-tyrosine phosphatase family. Non-receptor class 1 subfamily.</text>
</comment>
<feature type="compositionally biased region" description="Basic and acidic residues" evidence="10">
    <location>
        <begin position="266"/>
        <end position="279"/>
    </location>
</feature>
<dbReference type="InterPro" id="IPR003595">
    <property type="entry name" value="Tyr_Pase_cat"/>
</dbReference>
<keyword evidence="5" id="KW-0597">Phosphoprotein</keyword>
<keyword evidence="11" id="KW-0812">Transmembrane</keyword>
<dbReference type="GeneID" id="106467472"/>
<dbReference type="PANTHER" id="PTHR46047:SF3">
    <property type="entry name" value="TYROSINE-PROTEIN PHOSPHATASE NON-RECEPTOR TYPE 61F"/>
    <property type="match status" value="1"/>
</dbReference>
<evidence type="ECO:0000256" key="5">
    <source>
        <dbReference type="ARBA" id="ARBA00022553"/>
    </source>
</evidence>
<dbReference type="SMART" id="SM00404">
    <property type="entry name" value="PTPc_motif"/>
    <property type="match status" value="1"/>
</dbReference>
<evidence type="ECO:0000259" key="12">
    <source>
        <dbReference type="PROSITE" id="PS50055"/>
    </source>
</evidence>
<keyword evidence="11" id="KW-1133">Transmembrane helix</keyword>
<comment type="subcellular location">
    <subcellularLocation>
        <location evidence="2">Endomembrane system</location>
    </subcellularLocation>
    <subcellularLocation>
        <location evidence="1">Endoplasmic reticulum</location>
    </subcellularLocation>
</comment>
<evidence type="ECO:0000256" key="6">
    <source>
        <dbReference type="ARBA" id="ARBA00022801"/>
    </source>
</evidence>
<feature type="domain" description="Tyrosine specific protein phosphatases" evidence="13">
    <location>
        <begin position="160"/>
        <end position="239"/>
    </location>
</feature>
<dbReference type="PROSITE" id="PS00383">
    <property type="entry name" value="TYR_PHOSPHATASE_1"/>
    <property type="match status" value="1"/>
</dbReference>
<evidence type="ECO:0000256" key="10">
    <source>
        <dbReference type="SAM" id="MobiDB-lite"/>
    </source>
</evidence>
<keyword evidence="6" id="KW-0378">Hydrolase</keyword>
<evidence type="ECO:0000256" key="11">
    <source>
        <dbReference type="SAM" id="Phobius"/>
    </source>
</evidence>
<dbReference type="InterPro" id="IPR000387">
    <property type="entry name" value="Tyr_Pase_dom"/>
</dbReference>
<accession>A0ABM1T665</accession>
<protein>
    <recommendedName>
        <fullName evidence="4">protein-tyrosine-phosphatase</fullName>
        <ecNumber evidence="4">3.1.3.48</ecNumber>
    </recommendedName>
</protein>
<feature type="transmembrane region" description="Helical" evidence="11">
    <location>
        <begin position="440"/>
        <end position="458"/>
    </location>
</feature>
<dbReference type="SUPFAM" id="SSF52799">
    <property type="entry name" value="(Phosphotyrosine protein) phosphatases II"/>
    <property type="match status" value="1"/>
</dbReference>
<dbReference type="EC" id="3.1.3.48" evidence="4"/>
<gene>
    <name evidence="15" type="primary">LOC106467472</name>
</gene>
<dbReference type="PRINTS" id="PR00700">
    <property type="entry name" value="PRTYPHPHTASE"/>
</dbReference>
<keyword evidence="14" id="KW-1185">Reference proteome</keyword>
<dbReference type="PROSITE" id="PS50056">
    <property type="entry name" value="TYR_PHOSPHATASE_2"/>
    <property type="match status" value="1"/>
</dbReference>
<evidence type="ECO:0000256" key="8">
    <source>
        <dbReference type="ARBA" id="ARBA00022912"/>
    </source>
</evidence>
<dbReference type="InterPro" id="IPR012265">
    <property type="entry name" value="Ptpn1/Ptpn2"/>
</dbReference>
<dbReference type="PIRSF" id="PIRSF000926">
    <property type="entry name" value="Tyr-Ptase_nr1"/>
    <property type="match status" value="1"/>
</dbReference>
<dbReference type="Gene3D" id="3.90.190.10">
    <property type="entry name" value="Protein tyrosine phosphatase superfamily"/>
    <property type="match status" value="2"/>
</dbReference>
<proteinExistence type="inferred from homology"/>
<dbReference type="SMART" id="SM00194">
    <property type="entry name" value="PTPc"/>
    <property type="match status" value="1"/>
</dbReference>